<sequence>MATDQDNSGIPEIRRDTTLSDIAIHIENRDVEKTKELIASDEEDEQHVDRFFYHRIGRKEKISDVQIVFQSPNYLIVRTEEYRRTRPSYNEPRYIHEQEHTEWVVGYDPDQESGFFIHELQSDKRIDDPDFEWTEEEIREKMGFTREYQGGDLQPGETYRLQGDITIKKEEDKSKSGIKYRKSREVVDEQSDIRKALRKKIIEQAKPQIEGISDKITVNSCQKTVDPLKIESSESEELKQIQRQAGISENKIRDLQDERDGWEVLTAKRRKQLIKEILWEPVEEKIADLIDEQEVRRTAEKRVNKDWSNSEGQYNVQLGNHILLFSNAIQHSRRRVSVRDRSKLYVIHDEHQNLELTLDRGVYRVDVLDRAR</sequence>
<evidence type="ECO:0000313" key="1">
    <source>
        <dbReference type="EMBL" id="MCU4753447.1"/>
    </source>
</evidence>
<dbReference type="EMBL" id="JAOPJZ010000017">
    <property type="protein sequence ID" value="MCU4753447.1"/>
    <property type="molecule type" value="Genomic_DNA"/>
</dbReference>
<keyword evidence="2" id="KW-1185">Reference proteome</keyword>
<organism evidence="1 2">
    <name type="scientific">Natronosalvus hydrolyticus</name>
    <dbReference type="NCBI Taxonomy" id="2979988"/>
    <lineage>
        <taxon>Archaea</taxon>
        <taxon>Methanobacteriati</taxon>
        <taxon>Methanobacteriota</taxon>
        <taxon>Stenosarchaea group</taxon>
        <taxon>Halobacteria</taxon>
        <taxon>Halobacteriales</taxon>
        <taxon>Natrialbaceae</taxon>
        <taxon>Natronosalvus</taxon>
    </lineage>
</organism>
<reference evidence="1 2" key="1">
    <citation type="submission" date="2022-09" db="EMBL/GenBank/DDBJ databases">
        <title>Enrichment on poylsaccharides allowed isolation of novel metabolic and taxonomic groups of Haloarchaea.</title>
        <authorList>
            <person name="Sorokin D.Y."/>
            <person name="Elcheninov A.G."/>
            <person name="Khizhniak T.V."/>
            <person name="Kolganova T.V."/>
            <person name="Kublanov I.V."/>
        </authorList>
    </citation>
    <scope>NUCLEOTIDE SEQUENCE [LARGE SCALE GENOMIC DNA]</scope>
    <source>
        <strain evidence="1 2">AArc-curdl1</strain>
    </source>
</reference>
<gene>
    <name evidence="1" type="ORF">OB919_15895</name>
</gene>
<evidence type="ECO:0000313" key="2">
    <source>
        <dbReference type="Proteomes" id="UP001321047"/>
    </source>
</evidence>
<protein>
    <submittedName>
        <fullName evidence="1">Uncharacterized protein</fullName>
    </submittedName>
</protein>
<dbReference type="AlphaFoldDB" id="A0AAP3E7Z8"/>
<name>A0AAP3E7Z8_9EURY</name>
<dbReference type="Proteomes" id="UP001321047">
    <property type="component" value="Unassembled WGS sequence"/>
</dbReference>
<proteinExistence type="predicted"/>
<dbReference type="RefSeq" id="WP_342809764.1">
    <property type="nucleotide sequence ID" value="NZ_JAOPJZ010000017.1"/>
</dbReference>
<comment type="caution">
    <text evidence="1">The sequence shown here is derived from an EMBL/GenBank/DDBJ whole genome shotgun (WGS) entry which is preliminary data.</text>
</comment>
<accession>A0AAP3E7Z8</accession>